<feature type="region of interest" description="Disordered" evidence="12">
    <location>
        <begin position="164"/>
        <end position="202"/>
    </location>
</feature>
<feature type="domain" description="C1q" evidence="13">
    <location>
        <begin position="322"/>
        <end position="480"/>
    </location>
</feature>
<dbReference type="InterPro" id="IPR052136">
    <property type="entry name" value="Adipolin/Erythroferrone-rel"/>
</dbReference>
<keyword evidence="7" id="KW-0379">Hydroxylation</keyword>
<feature type="compositionally biased region" description="Basic residues" evidence="12">
    <location>
        <begin position="97"/>
        <end position="129"/>
    </location>
</feature>
<proteinExistence type="inferred from homology"/>
<feature type="compositionally biased region" description="Pro residues" evidence="12">
    <location>
        <begin position="78"/>
        <end position="87"/>
    </location>
</feature>
<dbReference type="GO" id="GO:0005615">
    <property type="term" value="C:extracellular space"/>
    <property type="evidence" value="ECO:0007669"/>
    <property type="project" value="TreeGrafter"/>
</dbReference>
<sequence length="480" mass="51039">MRSTGEGGEATASACSRSPLPPLYPLPRTPFPILLPRFPNLCPAQHPLQCPLPSPHTTPVQRLPSPHPAPPAAAQHPLPSPHPPPSLPAAARAGAGRGRRPGTRALRTRRGIQARYKAPSRRARPRRRSRTSEGPAARMAPVCCPAKALMLMFAGLLAVGLGSPEPDAPSGNRAREEPPPENELPAGSAGRPLEPSSERAHSIDPRDAWMLFVRQSDRGVNSKRGSRGKARKLKLGLPGPPGPPGPQGPPGPIIPPEVLLKEFQLLLKGAVRKRECAEPELCARSPTRVPAAPREEEDEEAAAGGAGLLALLAAPLALGPRAPRVEAAFHCRLRRDASVERRALHELGVYYLPDTEGAFRRGPGLNLTSGQYTAPVAGFYALTATLHVALAEQPRRGPPRPRDRLRLLICIQSQCQHNASLEAVTGLESSSELFTVSVNGVLYLQVCAVGSAVGGPGQGRVLVGAQELWVQCPQPPGHLR</sequence>
<evidence type="ECO:0000256" key="7">
    <source>
        <dbReference type="ARBA" id="ARBA00023278"/>
    </source>
</evidence>
<keyword evidence="6" id="KW-0325">Glycoprotein</keyword>
<keyword evidence="5" id="KW-1015">Disulfide bond</keyword>
<evidence type="ECO:0000256" key="6">
    <source>
        <dbReference type="ARBA" id="ARBA00023180"/>
    </source>
</evidence>
<dbReference type="PANTHER" id="PTHR24019">
    <property type="entry name" value="ADIPOLIN"/>
    <property type="match status" value="1"/>
</dbReference>
<organism evidence="14 15">
    <name type="scientific">Camelus ferus</name>
    <name type="common">Wild bactrian camel</name>
    <name type="synonym">Camelus bactrianus ferus</name>
    <dbReference type="NCBI Taxonomy" id="419612"/>
    <lineage>
        <taxon>Eukaryota</taxon>
        <taxon>Metazoa</taxon>
        <taxon>Chordata</taxon>
        <taxon>Craniata</taxon>
        <taxon>Vertebrata</taxon>
        <taxon>Euteleostomi</taxon>
        <taxon>Mammalia</taxon>
        <taxon>Eutheria</taxon>
        <taxon>Laurasiatheria</taxon>
        <taxon>Artiodactyla</taxon>
        <taxon>Tylopoda</taxon>
        <taxon>Camelidae</taxon>
        <taxon>Camelus</taxon>
    </lineage>
</organism>
<dbReference type="GO" id="GO:0045721">
    <property type="term" value="P:negative regulation of gluconeogenesis"/>
    <property type="evidence" value="ECO:0007669"/>
    <property type="project" value="TreeGrafter"/>
</dbReference>
<dbReference type="KEGG" id="cfr:106728794"/>
<evidence type="ECO:0000256" key="1">
    <source>
        <dbReference type="ARBA" id="ARBA00004613"/>
    </source>
</evidence>
<keyword evidence="14" id="KW-1185">Reference proteome</keyword>
<gene>
    <name evidence="15" type="primary">ERFE</name>
</gene>
<comment type="similarity">
    <text evidence="8">Belongs to the adipolin/erythroferrone family.</text>
</comment>
<dbReference type="GO" id="GO:0046326">
    <property type="term" value="P:positive regulation of D-glucose import"/>
    <property type="evidence" value="ECO:0007669"/>
    <property type="project" value="TreeGrafter"/>
</dbReference>
<feature type="compositionally biased region" description="Basic residues" evidence="12">
    <location>
        <begin position="224"/>
        <end position="234"/>
    </location>
</feature>
<dbReference type="AlphaFoldDB" id="A0A8B8T3I9"/>
<name>A0A8B8T3I9_CAMFR</name>
<feature type="region of interest" description="Disordered" evidence="12">
    <location>
        <begin position="1"/>
        <end position="22"/>
    </location>
</feature>
<dbReference type="GO" id="GO:0005179">
    <property type="term" value="F:hormone activity"/>
    <property type="evidence" value="ECO:0007669"/>
    <property type="project" value="UniProtKB-KW"/>
</dbReference>
<keyword evidence="3" id="KW-0372">Hormone</keyword>
<evidence type="ECO:0000256" key="10">
    <source>
        <dbReference type="ARBA" id="ARBA00081312"/>
    </source>
</evidence>
<reference evidence="15" key="1">
    <citation type="submission" date="2025-08" db="UniProtKB">
        <authorList>
            <consortium name="RefSeq"/>
        </authorList>
    </citation>
    <scope>IDENTIFICATION</scope>
    <source>
        <tissue evidence="15">Ear skin</tissue>
    </source>
</reference>
<evidence type="ECO:0000313" key="15">
    <source>
        <dbReference type="RefSeq" id="XP_032336542.1"/>
    </source>
</evidence>
<evidence type="ECO:0000256" key="5">
    <source>
        <dbReference type="ARBA" id="ARBA00023157"/>
    </source>
</evidence>
<dbReference type="RefSeq" id="XP_032336542.1">
    <property type="nucleotide sequence ID" value="XM_032480651.1"/>
</dbReference>
<dbReference type="GeneID" id="106728794"/>
<accession>A0A8B8T3I9</accession>
<keyword evidence="4" id="KW-0732">Signal</keyword>
<dbReference type="CTD" id="151176"/>
<feature type="region of interest" description="Disordered" evidence="12">
    <location>
        <begin position="215"/>
        <end position="250"/>
    </location>
</feature>
<dbReference type="PROSITE" id="PS50871">
    <property type="entry name" value="C1Q"/>
    <property type="match status" value="1"/>
</dbReference>
<keyword evidence="2" id="KW-0964">Secreted</keyword>
<comment type="subcellular location">
    <subcellularLocation>
        <location evidence="1">Secreted</location>
    </subcellularLocation>
</comment>
<dbReference type="PANTHER" id="PTHR24019:SF11">
    <property type="entry name" value="ERYTHROFERRONE"/>
    <property type="match status" value="1"/>
</dbReference>
<feature type="region of interest" description="Disordered" evidence="12">
    <location>
        <begin position="49"/>
        <end position="137"/>
    </location>
</feature>
<evidence type="ECO:0000256" key="4">
    <source>
        <dbReference type="ARBA" id="ARBA00022729"/>
    </source>
</evidence>
<evidence type="ECO:0000259" key="13">
    <source>
        <dbReference type="PROSITE" id="PS50871"/>
    </source>
</evidence>
<evidence type="ECO:0000256" key="2">
    <source>
        <dbReference type="ARBA" id="ARBA00022525"/>
    </source>
</evidence>
<evidence type="ECO:0000256" key="11">
    <source>
        <dbReference type="ARBA" id="ARBA00082823"/>
    </source>
</evidence>
<dbReference type="Proteomes" id="UP000694856">
    <property type="component" value="Chromosome 5"/>
</dbReference>
<dbReference type="FunFam" id="2.60.120.40:FF:000024">
    <property type="entry name" value="erythroferrone isoform X2"/>
    <property type="match status" value="1"/>
</dbReference>
<evidence type="ECO:0000256" key="12">
    <source>
        <dbReference type="SAM" id="MobiDB-lite"/>
    </source>
</evidence>
<evidence type="ECO:0000256" key="8">
    <source>
        <dbReference type="ARBA" id="ARBA00038198"/>
    </source>
</evidence>
<dbReference type="GO" id="GO:0046628">
    <property type="term" value="P:positive regulation of insulin receptor signaling pathway"/>
    <property type="evidence" value="ECO:0007669"/>
    <property type="project" value="TreeGrafter"/>
</dbReference>
<protein>
    <recommendedName>
        <fullName evidence="9">Erythroferrone</fullName>
    </recommendedName>
    <alternativeName>
        <fullName evidence="11">Complement C1q tumor necrosis factor-related protein 15</fullName>
    </alternativeName>
    <alternativeName>
        <fullName evidence="10">Myonectin</fullName>
    </alternativeName>
</protein>
<feature type="compositionally biased region" description="Pro residues" evidence="12">
    <location>
        <begin position="238"/>
        <end position="250"/>
    </location>
</feature>
<dbReference type="InterPro" id="IPR001073">
    <property type="entry name" value="C1q_dom"/>
</dbReference>
<evidence type="ECO:0000256" key="3">
    <source>
        <dbReference type="ARBA" id="ARBA00022702"/>
    </source>
</evidence>
<evidence type="ECO:0000256" key="9">
    <source>
        <dbReference type="ARBA" id="ARBA00070142"/>
    </source>
</evidence>
<evidence type="ECO:0000313" key="14">
    <source>
        <dbReference type="Proteomes" id="UP000694856"/>
    </source>
</evidence>